<keyword evidence="9" id="KW-0325">Glycoprotein</keyword>
<evidence type="ECO:0000256" key="4">
    <source>
        <dbReference type="ARBA" id="ARBA00022448"/>
    </source>
</evidence>
<keyword evidence="5 12" id="KW-0732">Signal</keyword>
<name>A0ABP0FRC3_CLALP</name>
<dbReference type="InterPro" id="IPR050693">
    <property type="entry name" value="Hsp70_NEF-Inhibitors"/>
</dbReference>
<keyword evidence="15" id="KW-1185">Reference proteome</keyword>
<evidence type="ECO:0000256" key="5">
    <source>
        <dbReference type="ARBA" id="ARBA00022729"/>
    </source>
</evidence>
<comment type="subcellular location">
    <subcellularLocation>
        <location evidence="1">Endoplasmic reticulum lumen</location>
    </subcellularLocation>
</comment>
<comment type="similarity">
    <text evidence="2">Belongs to the SIL1 family.</text>
</comment>
<dbReference type="Gene3D" id="1.25.10.10">
    <property type="entry name" value="Leucine-rich Repeat Variant"/>
    <property type="match status" value="1"/>
</dbReference>
<evidence type="ECO:0000313" key="15">
    <source>
        <dbReference type="Proteomes" id="UP001642483"/>
    </source>
</evidence>
<evidence type="ECO:0000256" key="9">
    <source>
        <dbReference type="ARBA" id="ARBA00023180"/>
    </source>
</evidence>
<evidence type="ECO:0000313" key="14">
    <source>
        <dbReference type="EMBL" id="CAK8681075.1"/>
    </source>
</evidence>
<keyword evidence="11" id="KW-0175">Coiled coil</keyword>
<feature type="coiled-coil region" evidence="11">
    <location>
        <begin position="411"/>
        <end position="438"/>
    </location>
</feature>
<keyword evidence="6" id="KW-0256">Endoplasmic reticulum</keyword>
<dbReference type="SUPFAM" id="SSF48371">
    <property type="entry name" value="ARM repeat"/>
    <property type="match status" value="1"/>
</dbReference>
<gene>
    <name evidence="14" type="ORF">CVLEPA_LOCUS11313</name>
</gene>
<dbReference type="InterPro" id="IPR011989">
    <property type="entry name" value="ARM-like"/>
</dbReference>
<evidence type="ECO:0000256" key="11">
    <source>
        <dbReference type="SAM" id="Coils"/>
    </source>
</evidence>
<dbReference type="PANTHER" id="PTHR19316:SF35">
    <property type="entry name" value="NUCLEOTIDE EXCHANGE FACTOR SIL1"/>
    <property type="match status" value="1"/>
</dbReference>
<evidence type="ECO:0000256" key="1">
    <source>
        <dbReference type="ARBA" id="ARBA00004319"/>
    </source>
</evidence>
<protein>
    <recommendedName>
        <fullName evidence="3">Nucleotide exchange factor SIL1</fullName>
    </recommendedName>
</protein>
<dbReference type="InterPro" id="IPR016024">
    <property type="entry name" value="ARM-type_fold"/>
</dbReference>
<dbReference type="EMBL" id="CAWYQH010000079">
    <property type="protein sequence ID" value="CAK8681075.1"/>
    <property type="molecule type" value="Genomic_DNA"/>
</dbReference>
<proteinExistence type="inferred from homology"/>
<evidence type="ECO:0000256" key="3">
    <source>
        <dbReference type="ARBA" id="ARBA00015352"/>
    </source>
</evidence>
<evidence type="ECO:0000256" key="6">
    <source>
        <dbReference type="ARBA" id="ARBA00022824"/>
    </source>
</evidence>
<organism evidence="14 15">
    <name type="scientific">Clavelina lepadiformis</name>
    <name type="common">Light-bulb sea squirt</name>
    <name type="synonym">Ascidia lepadiformis</name>
    <dbReference type="NCBI Taxonomy" id="159417"/>
    <lineage>
        <taxon>Eukaryota</taxon>
        <taxon>Metazoa</taxon>
        <taxon>Chordata</taxon>
        <taxon>Tunicata</taxon>
        <taxon>Ascidiacea</taxon>
        <taxon>Aplousobranchia</taxon>
        <taxon>Clavelinidae</taxon>
        <taxon>Clavelina</taxon>
    </lineage>
</organism>
<sequence length="466" mass="52628">MVLAKSQSCLAFVNQLGYVLILLCLTRQVISTVPASDSDNNDASSVAMEKDDNEQIEPFVATNEWQEIKPGQAIPRGLHVKMDINNGGKWAKLMDENSDEDRNALAQIPSNKNEELKDSSESGNVPKYRIDELKKALKNFKQENKNSLKPDDEQAKKSFRSLDELKEAFDQLDLQQETDVEVMKRLVATLTDAKSSIEAKYVALQDLEYYVHQIDNANDLVTFGGFDIVHNTLNDTDVTLREEAAHVIGSAMQSNPKVQIKAIESGVLSKLLFMLSSQHEPMTVRKKCIYALSAMLRHFPLAQIKFAEHGGFAVLLELFSQQNMRQLQIKAIRLLNDITVERNNAKAATDDPQIVERRKQYNRVPMQRLINELGWCDAISSLLTSQSHSERETVLDAMKNMHGYCASNFQTQNVTVLLKTLKEEYKQLSDEERKEGEADGYFKLLFDISDSVLATCKLNSSSKDEL</sequence>
<accession>A0ABP0FRC3</accession>
<dbReference type="Proteomes" id="UP001642483">
    <property type="component" value="Unassembled WGS sequence"/>
</dbReference>
<evidence type="ECO:0000256" key="12">
    <source>
        <dbReference type="SAM" id="SignalP"/>
    </source>
</evidence>
<feature type="chain" id="PRO_5047396689" description="Nucleotide exchange factor SIL1" evidence="12">
    <location>
        <begin position="32"/>
        <end position="466"/>
    </location>
</feature>
<reference evidence="14 15" key="1">
    <citation type="submission" date="2024-02" db="EMBL/GenBank/DDBJ databases">
        <authorList>
            <person name="Daric V."/>
            <person name="Darras S."/>
        </authorList>
    </citation>
    <scope>NUCLEOTIDE SEQUENCE [LARGE SCALE GENOMIC DNA]</scope>
</reference>
<dbReference type="Pfam" id="PF08609">
    <property type="entry name" value="Fes1"/>
    <property type="match status" value="1"/>
</dbReference>
<dbReference type="PANTHER" id="PTHR19316">
    <property type="entry name" value="PROTEIN FOLDING REGULATOR"/>
    <property type="match status" value="1"/>
</dbReference>
<evidence type="ECO:0000256" key="2">
    <source>
        <dbReference type="ARBA" id="ARBA00010588"/>
    </source>
</evidence>
<evidence type="ECO:0000256" key="10">
    <source>
        <dbReference type="ARBA" id="ARBA00037748"/>
    </source>
</evidence>
<evidence type="ECO:0000256" key="8">
    <source>
        <dbReference type="ARBA" id="ARBA00023010"/>
    </source>
</evidence>
<comment type="caution">
    <text evidence="14">The sequence shown here is derived from an EMBL/GenBank/DDBJ whole genome shotgun (WGS) entry which is preliminary data.</text>
</comment>
<feature type="domain" description="Nucleotide exchange factor Fes1" evidence="13">
    <location>
        <begin position="134"/>
        <end position="220"/>
    </location>
</feature>
<keyword evidence="8" id="KW-0811">Translocation</keyword>
<evidence type="ECO:0000259" key="13">
    <source>
        <dbReference type="Pfam" id="PF08609"/>
    </source>
</evidence>
<dbReference type="InterPro" id="IPR013918">
    <property type="entry name" value="Nucleotide_exch_fac_Fes1"/>
</dbReference>
<keyword evidence="4" id="KW-0813">Transport</keyword>
<feature type="signal peptide" evidence="12">
    <location>
        <begin position="1"/>
        <end position="31"/>
    </location>
</feature>
<comment type="function">
    <text evidence="10">Required for protein translocation and folding in the endoplasmic reticulum (ER). Functions as a nucleotide exchange factor for the ER lumenal chaperone HSPA5.</text>
</comment>
<keyword evidence="7" id="KW-0653">Protein transport</keyword>
<evidence type="ECO:0000256" key="7">
    <source>
        <dbReference type="ARBA" id="ARBA00022927"/>
    </source>
</evidence>